<sequence length="66" mass="7458">MIETERSEFTECDFEELAPRLAEEIAKAISTKPASNPEIRARALQIYLGRKAEESYAQGMQPKQVS</sequence>
<reference evidence="1 2" key="1">
    <citation type="submission" date="2017-02" db="EMBL/GenBank/DDBJ databases">
        <authorList>
            <person name="Jeong S."/>
        </authorList>
    </citation>
    <scope>NUCLEOTIDE SEQUENCE [LARGE SCALE GENOMIC DNA]</scope>
    <source>
        <strain evidence="1 2">RMAR6-6</strain>
    </source>
</reference>
<dbReference type="EMBL" id="CP019630">
    <property type="protein sequence ID" value="AQQ04409.1"/>
    <property type="molecule type" value="Genomic_DNA"/>
</dbReference>
<dbReference type="Proteomes" id="UP000188174">
    <property type="component" value="Chromosome"/>
</dbReference>
<protein>
    <submittedName>
        <fullName evidence="1">Uncharacterized protein</fullName>
    </submittedName>
</protein>
<organism evidence="1 2">
    <name type="scientific">Roseibium algicola</name>
    <dbReference type="NCBI Taxonomy" id="2857014"/>
    <lineage>
        <taxon>Bacteria</taxon>
        <taxon>Pseudomonadati</taxon>
        <taxon>Pseudomonadota</taxon>
        <taxon>Alphaproteobacteria</taxon>
        <taxon>Hyphomicrobiales</taxon>
        <taxon>Stappiaceae</taxon>
        <taxon>Roseibium</taxon>
    </lineage>
</organism>
<dbReference type="RefSeq" id="WP_062486229.1">
    <property type="nucleotide sequence ID" value="NZ_CP019630.1"/>
</dbReference>
<evidence type="ECO:0000313" key="1">
    <source>
        <dbReference type="EMBL" id="AQQ04409.1"/>
    </source>
</evidence>
<accession>A0ABM6I229</accession>
<keyword evidence="2" id="KW-1185">Reference proteome</keyword>
<gene>
    <name evidence="1" type="ORF">B0E33_13120</name>
</gene>
<name>A0ABM6I229_9HYPH</name>
<proteinExistence type="predicted"/>
<evidence type="ECO:0000313" key="2">
    <source>
        <dbReference type="Proteomes" id="UP000188174"/>
    </source>
</evidence>